<accession>A0AAW7IW83</accession>
<dbReference type="Pfam" id="PF03553">
    <property type="entry name" value="Na_H_antiporter"/>
    <property type="match status" value="1"/>
</dbReference>
<evidence type="ECO:0000256" key="5">
    <source>
        <dbReference type="ARBA" id="ARBA00022692"/>
    </source>
</evidence>
<feature type="transmembrane region" description="Helical" evidence="9">
    <location>
        <begin position="44"/>
        <end position="61"/>
    </location>
</feature>
<feature type="domain" description="Na+/H+ antiporter NhaC-like C-terminal" evidence="10">
    <location>
        <begin position="169"/>
        <end position="459"/>
    </location>
</feature>
<dbReference type="PANTHER" id="PTHR33451:SF6">
    <property type="entry name" value="NA(+)_H(+) ANTIPORTER NHAC"/>
    <property type="match status" value="1"/>
</dbReference>
<keyword evidence="4" id="KW-1003">Cell membrane</keyword>
<dbReference type="InterPro" id="IPR052180">
    <property type="entry name" value="NhaC_Na-H+_Antiporter"/>
</dbReference>
<organism evidence="11 12">
    <name type="scientific">Peribacillus simplex</name>
    <dbReference type="NCBI Taxonomy" id="1478"/>
    <lineage>
        <taxon>Bacteria</taxon>
        <taxon>Bacillati</taxon>
        <taxon>Bacillota</taxon>
        <taxon>Bacilli</taxon>
        <taxon>Bacillales</taxon>
        <taxon>Bacillaceae</taxon>
        <taxon>Peribacillus</taxon>
    </lineage>
</organism>
<reference evidence="11" key="1">
    <citation type="submission" date="2023-06" db="EMBL/GenBank/DDBJ databases">
        <title>Comparative genomics of Bacillaceae isolates and their secondary metabolite potential.</title>
        <authorList>
            <person name="Song L."/>
            <person name="Nielsen L.J."/>
            <person name="Mohite O."/>
            <person name="Xu X."/>
            <person name="Weber T."/>
            <person name="Kovacs A.T."/>
        </authorList>
    </citation>
    <scope>NUCLEOTIDE SEQUENCE</scope>
    <source>
        <strain evidence="11">D8_B_37</strain>
    </source>
</reference>
<protein>
    <submittedName>
        <fullName evidence="11">Na+/H+ antiporter NhaC</fullName>
    </submittedName>
</protein>
<comment type="caution">
    <text evidence="11">The sequence shown here is derived from an EMBL/GenBank/DDBJ whole genome shotgun (WGS) entry which is preliminary data.</text>
</comment>
<gene>
    <name evidence="11" type="primary">nhaC</name>
    <name evidence="11" type="ORF">QUF89_21465</name>
</gene>
<keyword evidence="3" id="KW-0050">Antiport</keyword>
<evidence type="ECO:0000313" key="11">
    <source>
        <dbReference type="EMBL" id="MDM5454693.1"/>
    </source>
</evidence>
<dbReference type="EMBL" id="JAUCEY010000008">
    <property type="protein sequence ID" value="MDM5454693.1"/>
    <property type="molecule type" value="Genomic_DNA"/>
</dbReference>
<evidence type="ECO:0000256" key="9">
    <source>
        <dbReference type="SAM" id="Phobius"/>
    </source>
</evidence>
<dbReference type="GO" id="GO:0005886">
    <property type="term" value="C:plasma membrane"/>
    <property type="evidence" value="ECO:0007669"/>
    <property type="project" value="UniProtKB-SubCell"/>
</dbReference>
<dbReference type="RefSeq" id="WP_289320770.1">
    <property type="nucleotide sequence ID" value="NZ_JAUCEY010000008.1"/>
</dbReference>
<dbReference type="InterPro" id="IPR004770">
    <property type="entry name" value="Na/H_antiport_NhaC"/>
</dbReference>
<feature type="transmembrane region" description="Helical" evidence="9">
    <location>
        <begin position="439"/>
        <end position="458"/>
    </location>
</feature>
<comment type="subcellular location">
    <subcellularLocation>
        <location evidence="1">Cell membrane</location>
        <topology evidence="1">Multi-pass membrane protein</topology>
    </subcellularLocation>
</comment>
<evidence type="ECO:0000256" key="7">
    <source>
        <dbReference type="ARBA" id="ARBA00023136"/>
    </source>
</evidence>
<keyword evidence="2" id="KW-0813">Transport</keyword>
<feature type="transmembrane region" description="Helical" evidence="9">
    <location>
        <begin position="414"/>
        <end position="433"/>
    </location>
</feature>
<evidence type="ECO:0000256" key="2">
    <source>
        <dbReference type="ARBA" id="ARBA00022448"/>
    </source>
</evidence>
<dbReference type="AlphaFoldDB" id="A0AAW7IW83"/>
<feature type="transmembrane region" description="Helical" evidence="9">
    <location>
        <begin position="265"/>
        <end position="282"/>
    </location>
</feature>
<dbReference type="InterPro" id="IPR018461">
    <property type="entry name" value="Na/H_Antiport_NhaC-like_C"/>
</dbReference>
<dbReference type="NCBIfam" id="TIGR00931">
    <property type="entry name" value="antiport_nhaC"/>
    <property type="match status" value="1"/>
</dbReference>
<evidence type="ECO:0000256" key="4">
    <source>
        <dbReference type="ARBA" id="ARBA00022475"/>
    </source>
</evidence>
<evidence type="ECO:0000256" key="6">
    <source>
        <dbReference type="ARBA" id="ARBA00022989"/>
    </source>
</evidence>
<proteinExistence type="inferred from homology"/>
<evidence type="ECO:0000256" key="1">
    <source>
        <dbReference type="ARBA" id="ARBA00004651"/>
    </source>
</evidence>
<feature type="transmembrane region" description="Helical" evidence="9">
    <location>
        <begin position="21"/>
        <end position="38"/>
    </location>
</feature>
<keyword evidence="7 9" id="KW-0472">Membrane</keyword>
<feature type="transmembrane region" description="Helical" evidence="9">
    <location>
        <begin position="323"/>
        <end position="348"/>
    </location>
</feature>
<evidence type="ECO:0000259" key="10">
    <source>
        <dbReference type="Pfam" id="PF03553"/>
    </source>
</evidence>
<evidence type="ECO:0000256" key="8">
    <source>
        <dbReference type="ARBA" id="ARBA00038435"/>
    </source>
</evidence>
<comment type="similarity">
    <text evidence="8">Belongs to the NhaC Na(+)/H(+) (TC 2.A.35) antiporter family.</text>
</comment>
<dbReference type="GO" id="GO:0015297">
    <property type="term" value="F:antiporter activity"/>
    <property type="evidence" value="ECO:0007669"/>
    <property type="project" value="UniProtKB-KW"/>
</dbReference>
<dbReference type="Proteomes" id="UP001234602">
    <property type="component" value="Unassembled WGS sequence"/>
</dbReference>
<evidence type="ECO:0000256" key="3">
    <source>
        <dbReference type="ARBA" id="ARBA00022449"/>
    </source>
</evidence>
<feature type="transmembrane region" description="Helical" evidence="9">
    <location>
        <begin position="73"/>
        <end position="98"/>
    </location>
</feature>
<feature type="transmembrane region" description="Helical" evidence="9">
    <location>
        <begin position="354"/>
        <end position="376"/>
    </location>
</feature>
<dbReference type="PANTHER" id="PTHR33451">
    <property type="entry name" value="MALATE-2H(+)/NA(+)-LACTATE ANTIPORTER"/>
    <property type="match status" value="1"/>
</dbReference>
<name>A0AAW7IW83_9BACI</name>
<keyword evidence="6 9" id="KW-1133">Transmembrane helix</keyword>
<feature type="transmembrane region" description="Helical" evidence="9">
    <location>
        <begin position="240"/>
        <end position="259"/>
    </location>
</feature>
<feature type="transmembrane region" description="Helical" evidence="9">
    <location>
        <begin position="118"/>
        <end position="139"/>
    </location>
</feature>
<feature type="transmembrane region" description="Helical" evidence="9">
    <location>
        <begin position="146"/>
        <end position="172"/>
    </location>
</feature>
<sequence length="466" mass="49868">MKVGKYIMRLEDAKLKLSLPEAIGVLAILFLIIATGIIHYGLAPHIPIIAAILFLFVYGKIKKLPFSIMEAAIVKGAVSGMGAIYIFFFIGMLISIWMASGTIPTIMYYGFDWISGEYFYAVTFLVCSLLGLCIGSSLTTAATIGVAFIGMASAMDFSLAITAGAIISGAFLGDKMSPLSDSTNLASGTVGVPLFEHIKNMLWTTIPGFLISLILFYFLSPNVKLARVEEIEAMTKALEMETNISIWSLIPFAIVLVMALKKVSAIPTLSAGIISAAIIAFIQTPNLTVAKLADILYGGFVLKSGMDQLDSILSRGGIESMMFSVSMVLLALAMGGLLFELGVIPSILNAVQDSLTSVAKVISATVFAGISVNFLVGEQYLSVILPGKAFQQKYEDLGLHPKTLTRVLEDAGTVVNPLVPWGVCGVFLTQVLGVPTLEYAPFAFFCLLCPLLSLISGFTKIGIHYK</sequence>
<evidence type="ECO:0000313" key="12">
    <source>
        <dbReference type="Proteomes" id="UP001234602"/>
    </source>
</evidence>
<feature type="transmembrane region" description="Helical" evidence="9">
    <location>
        <begin position="201"/>
        <end position="219"/>
    </location>
</feature>
<keyword evidence="5 9" id="KW-0812">Transmembrane</keyword>